<evidence type="ECO:0000313" key="9">
    <source>
        <dbReference type="EMBL" id="SHI90038.1"/>
    </source>
</evidence>
<dbReference type="Gene3D" id="2.40.30.170">
    <property type="match status" value="1"/>
</dbReference>
<dbReference type="InterPro" id="IPR050465">
    <property type="entry name" value="UPF0194_transport"/>
</dbReference>
<protein>
    <submittedName>
        <fullName evidence="9">HlyD family secretion protein</fullName>
    </submittedName>
</protein>
<keyword evidence="3" id="KW-0813">Transport</keyword>
<evidence type="ECO:0000256" key="6">
    <source>
        <dbReference type="SAM" id="Phobius"/>
    </source>
</evidence>
<dbReference type="Pfam" id="PF25917">
    <property type="entry name" value="BSH_RND"/>
    <property type="match status" value="1"/>
</dbReference>
<reference evidence="10" key="1">
    <citation type="submission" date="2016-11" db="EMBL/GenBank/DDBJ databases">
        <authorList>
            <person name="Varghese N."/>
            <person name="Submissions S."/>
        </authorList>
    </citation>
    <scope>NUCLEOTIDE SEQUENCE [LARGE SCALE GENOMIC DNA]</scope>
    <source>
        <strain evidence="10">DSM 17957</strain>
    </source>
</reference>
<sequence length="412" mass="46052">MKNKKIVIGIVAAILCMAAYLLFQMNQAVKVDLQSVKRGNLEDAVEETGVIKTRQDRKIISTVTGKVQQLLVEVGDEVKAGAVLLRIDPEEMNIQLRGLEAQREALAAQYREAVKPMDQEEIRKLQIEVEASQIRYEEAKRQAENNELLYKEGAVSFEEYRKAQVNLDVESAALKLAKLNLEVGQKSASEHVRAQFEGQMKQLDAQIALLQRQMGDLEIKVPIDGMILVKYIEAGSYIQPGMPLFDIGDRGQLYIESDILAGEMAEVREGLPVEISNEDLKIAGLSGTITKIYPVAFSKVSDLGIEQKRIRIEVSMQDGTTALRPGYDMDLKIITDRKENILLIPDSAVFEINGEDHVFVNQTGKAALRKIRKGISQRDQVEILEGLQEGEEVILSPNDKIKEGIKIQPKDQ</sequence>
<dbReference type="GO" id="GO:0022857">
    <property type="term" value="F:transmembrane transporter activity"/>
    <property type="evidence" value="ECO:0007669"/>
    <property type="project" value="InterPro"/>
</dbReference>
<feature type="coiled-coil region" evidence="5">
    <location>
        <begin position="193"/>
        <end position="220"/>
    </location>
</feature>
<keyword evidence="4 5" id="KW-0175">Coiled coil</keyword>
<evidence type="ECO:0000259" key="8">
    <source>
        <dbReference type="Pfam" id="PF25989"/>
    </source>
</evidence>
<evidence type="ECO:0000256" key="5">
    <source>
        <dbReference type="SAM" id="Coils"/>
    </source>
</evidence>
<evidence type="ECO:0000256" key="2">
    <source>
        <dbReference type="ARBA" id="ARBA00009477"/>
    </source>
</evidence>
<dbReference type="InterPro" id="IPR006143">
    <property type="entry name" value="RND_pump_MFP"/>
</dbReference>
<dbReference type="Gene3D" id="2.40.420.20">
    <property type="match status" value="1"/>
</dbReference>
<dbReference type="OrthoDB" id="9791520at2"/>
<evidence type="ECO:0000256" key="4">
    <source>
        <dbReference type="ARBA" id="ARBA00023054"/>
    </source>
</evidence>
<feature type="coiled-coil region" evidence="5">
    <location>
        <begin position="122"/>
        <end position="149"/>
    </location>
</feature>
<dbReference type="FunFam" id="2.40.420.20:FF:000006">
    <property type="entry name" value="RND family efflux transporter MFP subunit"/>
    <property type="match status" value="1"/>
</dbReference>
<evidence type="ECO:0000313" key="10">
    <source>
        <dbReference type="Proteomes" id="UP000184536"/>
    </source>
</evidence>
<feature type="domain" description="Multidrug resistance protein MdtA-like barrel-sandwich hybrid" evidence="7">
    <location>
        <begin position="59"/>
        <end position="243"/>
    </location>
</feature>
<dbReference type="STRING" id="1121919.SAMN02745975_00863"/>
<dbReference type="RefSeq" id="WP_110940134.1">
    <property type="nucleotide sequence ID" value="NZ_FQZV01000009.1"/>
</dbReference>
<evidence type="ECO:0000256" key="1">
    <source>
        <dbReference type="ARBA" id="ARBA00004196"/>
    </source>
</evidence>
<feature type="domain" description="YknX-like C-terminal permuted SH3-like" evidence="8">
    <location>
        <begin position="343"/>
        <end position="408"/>
    </location>
</feature>
<accession>A0A1M6EX81</accession>
<dbReference type="SUPFAM" id="SSF111369">
    <property type="entry name" value="HlyD-like secretion proteins"/>
    <property type="match status" value="1"/>
</dbReference>
<dbReference type="Gene3D" id="1.10.287.470">
    <property type="entry name" value="Helix hairpin bin"/>
    <property type="match status" value="1"/>
</dbReference>
<proteinExistence type="inferred from homology"/>
<dbReference type="InterPro" id="IPR058637">
    <property type="entry name" value="YknX-like_C"/>
</dbReference>
<name>A0A1M6EX81_9FIRM</name>
<keyword evidence="6" id="KW-0812">Transmembrane</keyword>
<dbReference type="NCBIfam" id="TIGR01730">
    <property type="entry name" value="RND_mfp"/>
    <property type="match status" value="1"/>
</dbReference>
<comment type="similarity">
    <text evidence="2">Belongs to the membrane fusion protein (MFP) (TC 8.A.1) family.</text>
</comment>
<dbReference type="Pfam" id="PF25989">
    <property type="entry name" value="YknX_C"/>
    <property type="match status" value="1"/>
</dbReference>
<keyword evidence="10" id="KW-1185">Reference proteome</keyword>
<keyword evidence="6" id="KW-0472">Membrane</keyword>
<gene>
    <name evidence="9" type="ORF">SAMN02745975_00863</name>
</gene>
<dbReference type="GO" id="GO:0016020">
    <property type="term" value="C:membrane"/>
    <property type="evidence" value="ECO:0007669"/>
    <property type="project" value="InterPro"/>
</dbReference>
<dbReference type="Proteomes" id="UP000184536">
    <property type="component" value="Unassembled WGS sequence"/>
</dbReference>
<dbReference type="InterPro" id="IPR058625">
    <property type="entry name" value="MdtA-like_BSH"/>
</dbReference>
<dbReference type="PANTHER" id="PTHR32347">
    <property type="entry name" value="EFFLUX SYSTEM COMPONENT YKNX-RELATED"/>
    <property type="match status" value="1"/>
</dbReference>
<dbReference type="EMBL" id="FQZV01000009">
    <property type="protein sequence ID" value="SHI90038.1"/>
    <property type="molecule type" value="Genomic_DNA"/>
</dbReference>
<dbReference type="AlphaFoldDB" id="A0A1M6EX81"/>
<organism evidence="9 10">
    <name type="scientific">Geosporobacter subterraneus DSM 17957</name>
    <dbReference type="NCBI Taxonomy" id="1121919"/>
    <lineage>
        <taxon>Bacteria</taxon>
        <taxon>Bacillati</taxon>
        <taxon>Bacillota</taxon>
        <taxon>Clostridia</taxon>
        <taxon>Peptostreptococcales</taxon>
        <taxon>Thermotaleaceae</taxon>
        <taxon>Geosporobacter</taxon>
    </lineage>
</organism>
<comment type="subcellular location">
    <subcellularLocation>
        <location evidence="1">Cell envelope</location>
    </subcellularLocation>
</comment>
<evidence type="ECO:0000259" key="7">
    <source>
        <dbReference type="Pfam" id="PF25917"/>
    </source>
</evidence>
<dbReference type="PANTHER" id="PTHR32347:SF23">
    <property type="entry name" value="BLL5650 PROTEIN"/>
    <property type="match status" value="1"/>
</dbReference>
<dbReference type="GO" id="GO:0030313">
    <property type="term" value="C:cell envelope"/>
    <property type="evidence" value="ECO:0007669"/>
    <property type="project" value="UniProtKB-SubCell"/>
</dbReference>
<dbReference type="Gene3D" id="2.40.50.100">
    <property type="match status" value="1"/>
</dbReference>
<keyword evidence="6" id="KW-1133">Transmembrane helix</keyword>
<evidence type="ECO:0000256" key="3">
    <source>
        <dbReference type="ARBA" id="ARBA00022448"/>
    </source>
</evidence>
<feature type="transmembrane region" description="Helical" evidence="6">
    <location>
        <begin position="6"/>
        <end position="23"/>
    </location>
</feature>